<evidence type="ECO:0000256" key="13">
    <source>
        <dbReference type="SAM" id="SignalP"/>
    </source>
</evidence>
<comment type="similarity">
    <text evidence="2 11">Belongs to the UDP-glycosyltransferase family.</text>
</comment>
<dbReference type="PANTHER" id="PTHR48043">
    <property type="entry name" value="EG:EG0003.4 PROTEIN-RELATED"/>
    <property type="match status" value="1"/>
</dbReference>
<dbReference type="PANTHER" id="PTHR48043:SF145">
    <property type="entry name" value="FI06409P-RELATED"/>
    <property type="match status" value="1"/>
</dbReference>
<reference evidence="14" key="1">
    <citation type="submission" date="2020-10" db="EMBL/GenBank/DDBJ databases">
        <authorList>
            <person name="Kikuchi T."/>
        </authorList>
    </citation>
    <scope>NUCLEOTIDE SEQUENCE</scope>
    <source>
        <strain evidence="14">NKZ352</strain>
    </source>
</reference>
<dbReference type="CDD" id="cd03784">
    <property type="entry name" value="GT1_Gtf-like"/>
    <property type="match status" value="1"/>
</dbReference>
<protein>
    <recommendedName>
        <fullName evidence="3">glucuronosyltransferase</fullName>
        <ecNumber evidence="3">2.4.1.17</ecNumber>
    </recommendedName>
</protein>
<keyword evidence="4 11" id="KW-0328">Glycosyltransferase</keyword>
<keyword evidence="8 12" id="KW-1133">Transmembrane helix</keyword>
<evidence type="ECO:0000256" key="10">
    <source>
        <dbReference type="ARBA" id="ARBA00047475"/>
    </source>
</evidence>
<evidence type="ECO:0000256" key="5">
    <source>
        <dbReference type="ARBA" id="ARBA00022679"/>
    </source>
</evidence>
<dbReference type="Proteomes" id="UP000835052">
    <property type="component" value="Unassembled WGS sequence"/>
</dbReference>
<evidence type="ECO:0000256" key="2">
    <source>
        <dbReference type="ARBA" id="ARBA00009995"/>
    </source>
</evidence>
<accession>A0A8S1HJQ1</accession>
<gene>
    <name evidence="14" type="ORF">CAUJ_LOCUS10587</name>
</gene>
<dbReference type="GO" id="GO:0015020">
    <property type="term" value="F:glucuronosyltransferase activity"/>
    <property type="evidence" value="ECO:0007669"/>
    <property type="project" value="UniProtKB-EC"/>
</dbReference>
<keyword evidence="5 11" id="KW-0808">Transferase</keyword>
<evidence type="ECO:0000256" key="4">
    <source>
        <dbReference type="ARBA" id="ARBA00022676"/>
    </source>
</evidence>
<dbReference type="Gene3D" id="3.40.50.2000">
    <property type="entry name" value="Glycogen Phosphorylase B"/>
    <property type="match status" value="1"/>
</dbReference>
<evidence type="ECO:0000256" key="8">
    <source>
        <dbReference type="ARBA" id="ARBA00022989"/>
    </source>
</evidence>
<feature type="signal peptide" evidence="13">
    <location>
        <begin position="1"/>
        <end position="20"/>
    </location>
</feature>
<dbReference type="AlphaFoldDB" id="A0A8S1HJQ1"/>
<dbReference type="InterPro" id="IPR050271">
    <property type="entry name" value="UDP-glycosyltransferase"/>
</dbReference>
<dbReference type="PROSITE" id="PS00375">
    <property type="entry name" value="UDPGT"/>
    <property type="match status" value="1"/>
</dbReference>
<dbReference type="Pfam" id="PF00201">
    <property type="entry name" value="UDPGT"/>
    <property type="match status" value="1"/>
</dbReference>
<dbReference type="GO" id="GO:0016020">
    <property type="term" value="C:membrane"/>
    <property type="evidence" value="ECO:0007669"/>
    <property type="project" value="UniProtKB-SubCell"/>
</dbReference>
<keyword evidence="6 12" id="KW-0812">Transmembrane</keyword>
<keyword evidence="9 12" id="KW-0472">Membrane</keyword>
<feature type="transmembrane region" description="Helical" evidence="12">
    <location>
        <begin position="489"/>
        <end position="508"/>
    </location>
</feature>
<evidence type="ECO:0000256" key="7">
    <source>
        <dbReference type="ARBA" id="ARBA00022729"/>
    </source>
</evidence>
<keyword evidence="15" id="KW-1185">Reference proteome</keyword>
<dbReference type="FunFam" id="3.40.50.2000:FF:000021">
    <property type="entry name" value="UDP-glucuronosyltransferase"/>
    <property type="match status" value="1"/>
</dbReference>
<organism evidence="14 15">
    <name type="scientific">Caenorhabditis auriculariae</name>
    <dbReference type="NCBI Taxonomy" id="2777116"/>
    <lineage>
        <taxon>Eukaryota</taxon>
        <taxon>Metazoa</taxon>
        <taxon>Ecdysozoa</taxon>
        <taxon>Nematoda</taxon>
        <taxon>Chromadorea</taxon>
        <taxon>Rhabditida</taxon>
        <taxon>Rhabditina</taxon>
        <taxon>Rhabditomorpha</taxon>
        <taxon>Rhabditoidea</taxon>
        <taxon>Rhabditidae</taxon>
        <taxon>Peloderinae</taxon>
        <taxon>Caenorhabditis</taxon>
    </lineage>
</organism>
<evidence type="ECO:0000256" key="9">
    <source>
        <dbReference type="ARBA" id="ARBA00023136"/>
    </source>
</evidence>
<evidence type="ECO:0000256" key="11">
    <source>
        <dbReference type="RuleBase" id="RU003718"/>
    </source>
</evidence>
<dbReference type="InterPro" id="IPR002213">
    <property type="entry name" value="UDP_glucos_trans"/>
</dbReference>
<dbReference type="OrthoDB" id="5845678at2759"/>
<evidence type="ECO:0000256" key="3">
    <source>
        <dbReference type="ARBA" id="ARBA00012544"/>
    </source>
</evidence>
<evidence type="ECO:0000313" key="14">
    <source>
        <dbReference type="EMBL" id="CAD6194668.1"/>
    </source>
</evidence>
<dbReference type="EMBL" id="CAJGYM010000046">
    <property type="protein sequence ID" value="CAD6194668.1"/>
    <property type="molecule type" value="Genomic_DNA"/>
</dbReference>
<evidence type="ECO:0000256" key="12">
    <source>
        <dbReference type="SAM" id="Phobius"/>
    </source>
</evidence>
<keyword evidence="7 13" id="KW-0732">Signal</keyword>
<evidence type="ECO:0000256" key="6">
    <source>
        <dbReference type="ARBA" id="ARBA00022692"/>
    </source>
</evidence>
<name>A0A8S1HJQ1_9PELO</name>
<evidence type="ECO:0000256" key="1">
    <source>
        <dbReference type="ARBA" id="ARBA00004167"/>
    </source>
</evidence>
<evidence type="ECO:0000313" key="15">
    <source>
        <dbReference type="Proteomes" id="UP000835052"/>
    </source>
</evidence>
<proteinExistence type="inferred from homology"/>
<comment type="catalytic activity">
    <reaction evidence="10">
        <text>glucuronate acceptor + UDP-alpha-D-glucuronate = acceptor beta-D-glucuronoside + UDP + H(+)</text>
        <dbReference type="Rhea" id="RHEA:21032"/>
        <dbReference type="ChEBI" id="CHEBI:15378"/>
        <dbReference type="ChEBI" id="CHEBI:58052"/>
        <dbReference type="ChEBI" id="CHEBI:58223"/>
        <dbReference type="ChEBI" id="CHEBI:132367"/>
        <dbReference type="ChEBI" id="CHEBI:132368"/>
        <dbReference type="EC" id="2.4.1.17"/>
    </reaction>
</comment>
<dbReference type="InterPro" id="IPR035595">
    <property type="entry name" value="UDP_glycos_trans_CS"/>
</dbReference>
<comment type="subcellular location">
    <subcellularLocation>
        <location evidence="1">Membrane</location>
        <topology evidence="1">Single-pass membrane protein</topology>
    </subcellularLocation>
</comment>
<comment type="caution">
    <text evidence="14">The sequence shown here is derived from an EMBL/GenBank/DDBJ whole genome shotgun (WGS) entry which is preliminary data.</text>
</comment>
<sequence>MVTLSRALLFSCALIWRVNCLNILVWGTTIGHSHIAFLGGIGDILQKDGHNVTMFLFENDPEVTTNDIPIGQIIRYNSPLVPKDEWSKLNFKSKDVFQTHTMEIADFFRMQSVNHRVCQTMVNDDHILQVLRNSKFDLAIVELFHFCPAGILEFVGVPKIILATALGMTYAHYELLDLHVPMSHVPAQMTHLGSRIPFFGRFYNVLFNYASKFCYYYSLYQDQFIFIRRFGKFPRLDELYKKKIDYVFTNTNEFTESTRPTLQSIKNIGGSTMMTPKPLDKDFDSILSSAQKGTILFSLGSLVKPETMPKFIEKAFLDAFSEFPEYKFIVKGPSESNFTYPNIHYRKWIPQVDLLADGRVKVFITHSGMNSLHEALAFGVPTITMPIFGDQDSNAVIAFERGYSYQLNKFTVTKARVVEAIRAVIGENGQESSYTRSARRAARILKGTRPSVRREIARLAKVSGSEPQLHHLRLNADHLNYIEYYNIDVYLVLLGSVFTVLYAFFRLWPYGDRKQLFAFYELELEVIKEESLSQQESTHDSNPWRTQCGAKGVNCRQELTQGPSSLLGPNCLGCQLPE</sequence>
<dbReference type="SUPFAM" id="SSF53756">
    <property type="entry name" value="UDP-Glycosyltransferase/glycogen phosphorylase"/>
    <property type="match status" value="1"/>
</dbReference>
<dbReference type="EC" id="2.4.1.17" evidence="3"/>
<feature type="chain" id="PRO_5035729504" description="glucuronosyltransferase" evidence="13">
    <location>
        <begin position="21"/>
        <end position="578"/>
    </location>
</feature>